<accession>A0ACD5HQL4</accession>
<evidence type="ECO:0000313" key="2">
    <source>
        <dbReference type="Proteomes" id="UP000271650"/>
    </source>
</evidence>
<evidence type="ECO:0000313" key="1">
    <source>
        <dbReference type="EMBL" id="XRI78057.1"/>
    </source>
</evidence>
<organism evidence="1 2">
    <name type="scientific">Acidithiobacillus sulfuriphilus</name>
    <dbReference type="NCBI Taxonomy" id="1867749"/>
    <lineage>
        <taxon>Bacteria</taxon>
        <taxon>Pseudomonadati</taxon>
        <taxon>Pseudomonadota</taxon>
        <taxon>Acidithiobacillia</taxon>
        <taxon>Acidithiobacillales</taxon>
        <taxon>Acidithiobacillaceae</taxon>
        <taxon>Acidithiobacillus</taxon>
    </lineage>
</organism>
<keyword evidence="2" id="KW-1185">Reference proteome</keyword>
<dbReference type="Proteomes" id="UP000271650">
    <property type="component" value="Chromosome"/>
</dbReference>
<gene>
    <name evidence="1" type="ORF">EC580_005105</name>
</gene>
<protein>
    <submittedName>
        <fullName evidence="1">Spy/CpxP family protein refolding chaperone</fullName>
    </submittedName>
</protein>
<dbReference type="EMBL" id="CP127527">
    <property type="protein sequence ID" value="XRI78057.1"/>
    <property type="molecule type" value="Genomic_DNA"/>
</dbReference>
<sequence>MMHEPVKKNGCLWAMFLAIGLLGVTPGIADAQPAPDQAAGAPGYGPGMMGGYGMGGGMMGGYGGYGPGMMGGYGGGYGMGPGMMGGYGPGYGQRGFGILRLPSLTDQQRQQIVQIENGLRKKNWPLMGKLMDEEATLRERYSTGEPNPDAVGAQYRKISALRQQMLENAVAAHNRIDGLLTKEQRGQLQQYGPLQ</sequence>
<proteinExistence type="predicted"/>
<name>A0ACD5HQL4_9PROT</name>
<reference evidence="1 2" key="1">
    <citation type="journal article" date="2019" name="Int. J. Syst. Evol. Microbiol.">
        <title>Acidithiobacillus sulfuriphilus sp. nov.: an extremely acidophilic sulfur-oxidizing chemolithotroph isolated from a neutral pH environment.</title>
        <authorList>
            <person name="Falagan C."/>
            <person name="Moya-Beltran A."/>
            <person name="Castro M."/>
            <person name="Quatrini R."/>
            <person name="Johnson D.B."/>
        </authorList>
    </citation>
    <scope>NUCLEOTIDE SEQUENCE [LARGE SCALE GENOMIC DNA]</scope>
    <source>
        <strain evidence="1 2">CJ-2</strain>
    </source>
</reference>